<dbReference type="PROSITE" id="PS50110">
    <property type="entry name" value="RESPONSE_REGULATORY"/>
    <property type="match status" value="1"/>
</dbReference>
<dbReference type="Gene3D" id="3.30.450.40">
    <property type="match status" value="1"/>
</dbReference>
<keyword evidence="11" id="KW-1133">Transmembrane helix</keyword>
<dbReference type="Pfam" id="PF02518">
    <property type="entry name" value="HATPase_c"/>
    <property type="match status" value="1"/>
</dbReference>
<keyword evidence="4" id="KW-1003">Cell membrane</keyword>
<dbReference type="Gene3D" id="3.40.50.2300">
    <property type="match status" value="1"/>
</dbReference>
<keyword evidence="10" id="KW-0067">ATP-binding</keyword>
<dbReference type="Proteomes" id="UP000191055">
    <property type="component" value="Unassembled WGS sequence"/>
</dbReference>
<evidence type="ECO:0000256" key="3">
    <source>
        <dbReference type="ARBA" id="ARBA00012438"/>
    </source>
</evidence>
<keyword evidence="8" id="KW-0547">Nucleotide-binding</keyword>
<dbReference type="PRINTS" id="PR00344">
    <property type="entry name" value="BCTRLSENSOR"/>
</dbReference>
<dbReference type="InterPro" id="IPR005467">
    <property type="entry name" value="His_kinase_dom"/>
</dbReference>
<evidence type="ECO:0000256" key="5">
    <source>
        <dbReference type="ARBA" id="ARBA00022553"/>
    </source>
</evidence>
<keyword evidence="6" id="KW-0808">Transferase</keyword>
<evidence type="ECO:0000313" key="21">
    <source>
        <dbReference type="EMBL" id="SKB98117.1"/>
    </source>
</evidence>
<dbReference type="SUPFAM" id="SSF55874">
    <property type="entry name" value="ATPase domain of HSP90 chaperone/DNA topoisomerase II/histidine kinase"/>
    <property type="match status" value="1"/>
</dbReference>
<evidence type="ECO:0000313" key="22">
    <source>
        <dbReference type="Proteomes" id="UP000191055"/>
    </source>
</evidence>
<dbReference type="InterPro" id="IPR036890">
    <property type="entry name" value="HATPase_C_sf"/>
</dbReference>
<evidence type="ECO:0000256" key="4">
    <source>
        <dbReference type="ARBA" id="ARBA00022475"/>
    </source>
</evidence>
<gene>
    <name evidence="21" type="ORF">SAMN03080601_01650</name>
</gene>
<dbReference type="GO" id="GO:0005886">
    <property type="term" value="C:plasma membrane"/>
    <property type="evidence" value="ECO:0007669"/>
    <property type="project" value="UniProtKB-SubCell"/>
</dbReference>
<feature type="modified residue" description="Phosphohistidine" evidence="15">
    <location>
        <position position="1072"/>
    </location>
</feature>
<dbReference type="EMBL" id="FUYV01000008">
    <property type="protein sequence ID" value="SKB98117.1"/>
    <property type="molecule type" value="Genomic_DNA"/>
</dbReference>
<dbReference type="InterPro" id="IPR036097">
    <property type="entry name" value="HisK_dim/P_sf"/>
</dbReference>
<dbReference type="InterPro" id="IPR004358">
    <property type="entry name" value="Sig_transdc_His_kin-like_C"/>
</dbReference>
<keyword evidence="13" id="KW-0472">Membrane</keyword>
<dbReference type="CDD" id="cd17546">
    <property type="entry name" value="REC_hyHK_CKI1_RcsC-like"/>
    <property type="match status" value="1"/>
</dbReference>
<evidence type="ECO:0000256" key="1">
    <source>
        <dbReference type="ARBA" id="ARBA00000085"/>
    </source>
</evidence>
<evidence type="ECO:0000256" key="10">
    <source>
        <dbReference type="ARBA" id="ARBA00022840"/>
    </source>
</evidence>
<dbReference type="PANTHER" id="PTHR45339">
    <property type="entry name" value="HYBRID SIGNAL TRANSDUCTION HISTIDINE KINASE J"/>
    <property type="match status" value="1"/>
</dbReference>
<evidence type="ECO:0000259" key="19">
    <source>
        <dbReference type="PROSITE" id="PS50112"/>
    </source>
</evidence>
<dbReference type="InterPro" id="IPR036641">
    <property type="entry name" value="HPT_dom_sf"/>
</dbReference>
<keyword evidence="14" id="KW-0131">Cell cycle</keyword>
<dbReference type="CDD" id="cd16922">
    <property type="entry name" value="HATPase_EvgS-ArcB-TorS-like"/>
    <property type="match status" value="1"/>
</dbReference>
<keyword evidence="12" id="KW-0902">Two-component regulatory system</keyword>
<comment type="catalytic activity">
    <reaction evidence="1">
        <text>ATP + protein L-histidine = ADP + protein N-phospho-L-histidine.</text>
        <dbReference type="EC" id="2.7.13.3"/>
    </reaction>
</comment>
<feature type="domain" description="PAS" evidence="19">
    <location>
        <begin position="22"/>
        <end position="62"/>
    </location>
</feature>
<keyword evidence="22" id="KW-1185">Reference proteome</keyword>
<dbReference type="Gene3D" id="1.10.287.130">
    <property type="match status" value="1"/>
</dbReference>
<dbReference type="InterPro" id="IPR008207">
    <property type="entry name" value="Sig_transdc_His_kin_Hpt_dom"/>
</dbReference>
<evidence type="ECO:0000256" key="11">
    <source>
        <dbReference type="ARBA" id="ARBA00022989"/>
    </source>
</evidence>
<dbReference type="Pfam" id="PF00072">
    <property type="entry name" value="Response_reg"/>
    <property type="match status" value="1"/>
</dbReference>
<dbReference type="PROSITE" id="PS50894">
    <property type="entry name" value="HPT"/>
    <property type="match status" value="1"/>
</dbReference>
<dbReference type="KEGG" id="asx:CDL62_10080"/>
<dbReference type="SUPFAM" id="SSF47384">
    <property type="entry name" value="Homodimeric domain of signal transducing histidine kinase"/>
    <property type="match status" value="1"/>
</dbReference>
<dbReference type="CDD" id="cd00130">
    <property type="entry name" value="PAS"/>
    <property type="match status" value="1"/>
</dbReference>
<comment type="subcellular location">
    <subcellularLocation>
        <location evidence="2">Cell membrane</location>
        <topology evidence="2">Multi-pass membrane protein</topology>
    </subcellularLocation>
</comment>
<dbReference type="PANTHER" id="PTHR45339:SF1">
    <property type="entry name" value="HYBRID SIGNAL TRANSDUCTION HISTIDINE KINASE J"/>
    <property type="match status" value="1"/>
</dbReference>
<evidence type="ECO:0000256" key="12">
    <source>
        <dbReference type="ARBA" id="ARBA00023012"/>
    </source>
</evidence>
<accession>A0A1T5FPQ2</accession>
<dbReference type="SUPFAM" id="SSF47226">
    <property type="entry name" value="Histidine-containing phosphotransfer domain, HPT domain"/>
    <property type="match status" value="1"/>
</dbReference>
<dbReference type="SMART" id="SM00448">
    <property type="entry name" value="REC"/>
    <property type="match status" value="1"/>
</dbReference>
<evidence type="ECO:0000256" key="16">
    <source>
        <dbReference type="PROSITE-ProRule" id="PRU00169"/>
    </source>
</evidence>
<dbReference type="SUPFAM" id="SSF55785">
    <property type="entry name" value="PYP-like sensor domain (PAS domain)"/>
    <property type="match status" value="1"/>
</dbReference>
<dbReference type="InterPro" id="IPR003594">
    <property type="entry name" value="HATPase_dom"/>
</dbReference>
<evidence type="ECO:0000256" key="2">
    <source>
        <dbReference type="ARBA" id="ARBA00004651"/>
    </source>
</evidence>
<dbReference type="GO" id="GO:0005524">
    <property type="term" value="F:ATP binding"/>
    <property type="evidence" value="ECO:0007669"/>
    <property type="project" value="UniProtKB-KW"/>
</dbReference>
<dbReference type="InterPro" id="IPR000014">
    <property type="entry name" value="PAS"/>
</dbReference>
<feature type="domain" description="HPt" evidence="20">
    <location>
        <begin position="1033"/>
        <end position="1128"/>
    </location>
</feature>
<feature type="modified residue" description="4-aspartylphosphate" evidence="16">
    <location>
        <position position="931"/>
    </location>
</feature>
<dbReference type="SUPFAM" id="SSF55781">
    <property type="entry name" value="GAF domain-like"/>
    <property type="match status" value="1"/>
</dbReference>
<proteinExistence type="predicted"/>
<dbReference type="EC" id="2.7.13.3" evidence="3"/>
<dbReference type="PROSITE" id="PS50109">
    <property type="entry name" value="HIS_KIN"/>
    <property type="match status" value="1"/>
</dbReference>
<dbReference type="InterPro" id="IPR035965">
    <property type="entry name" value="PAS-like_dom_sf"/>
</dbReference>
<dbReference type="SUPFAM" id="SSF52172">
    <property type="entry name" value="CheY-like"/>
    <property type="match status" value="1"/>
</dbReference>
<dbReference type="PROSITE" id="PS50112">
    <property type="entry name" value="PAS"/>
    <property type="match status" value="1"/>
</dbReference>
<dbReference type="InterPro" id="IPR003661">
    <property type="entry name" value="HisK_dim/P_dom"/>
</dbReference>
<dbReference type="FunFam" id="3.30.565.10:FF:000010">
    <property type="entry name" value="Sensor histidine kinase RcsC"/>
    <property type="match status" value="1"/>
</dbReference>
<dbReference type="Pfam" id="PF00512">
    <property type="entry name" value="HisKA"/>
    <property type="match status" value="1"/>
</dbReference>
<evidence type="ECO:0000256" key="13">
    <source>
        <dbReference type="ARBA" id="ARBA00023136"/>
    </source>
</evidence>
<name>A0A1T5FPQ2_9BACT</name>
<organism evidence="21 22">
    <name type="scientific">Alkalitalea saponilacus</name>
    <dbReference type="NCBI Taxonomy" id="889453"/>
    <lineage>
        <taxon>Bacteria</taxon>
        <taxon>Pseudomonadati</taxon>
        <taxon>Bacteroidota</taxon>
        <taxon>Bacteroidia</taxon>
        <taxon>Marinilabiliales</taxon>
        <taxon>Marinilabiliaceae</taxon>
        <taxon>Alkalitalea</taxon>
    </lineage>
</organism>
<keyword evidence="5 16" id="KW-0597">Phosphoprotein</keyword>
<dbReference type="InterPro" id="IPR029016">
    <property type="entry name" value="GAF-like_dom_sf"/>
</dbReference>
<evidence type="ECO:0000256" key="6">
    <source>
        <dbReference type="ARBA" id="ARBA00022679"/>
    </source>
</evidence>
<evidence type="ECO:0000256" key="15">
    <source>
        <dbReference type="PROSITE-ProRule" id="PRU00110"/>
    </source>
</evidence>
<dbReference type="Gene3D" id="3.30.450.20">
    <property type="entry name" value="PAS domain"/>
    <property type="match status" value="2"/>
</dbReference>
<dbReference type="Gene3D" id="1.20.120.160">
    <property type="entry name" value="HPT domain"/>
    <property type="match status" value="1"/>
</dbReference>
<dbReference type="Pfam" id="PF13426">
    <property type="entry name" value="PAS_9"/>
    <property type="match status" value="2"/>
</dbReference>
<keyword evidence="9 21" id="KW-0418">Kinase</keyword>
<dbReference type="GO" id="GO:0000155">
    <property type="term" value="F:phosphorelay sensor kinase activity"/>
    <property type="evidence" value="ECO:0007669"/>
    <property type="project" value="InterPro"/>
</dbReference>
<sequence>MKPVRNNHIIESAPYAYAHHKIVLDEDGVPVDYIILDVNPAFEKLTGFLKRKVINKKITEVLPAIKKDKFNWIEFYGALALTGGQKEFDQYAEPLRKWYRVQAVSSERLYFSTFFTDITDHYVLSEVSAYLNGQHNEIEAYDYLCQKMVQICSASYVALNKYDKSGNFYTTVAFAGIKNHIIKGVEILGFQVVNKQWPFDPHREELIQHTKTTYFDTLGDLIGFATPAKAVRLIEKTFKLGQCAVIKATNKSVKIGDYTLIFRKDEKLTNPTLAETLADMTGMFMQRLDVEQSFNRQFEFQKLIGIITSDFISCNVYNFEEKIKRMLHLTGSFLDAEHAFLTLFHKDICSNACNWYPGKVDDEMAKIIQFRFNNWVWWKNQFKKKNYLIVEDVKQLPEEASIERSSFQNFNIRSVLSIAIKFHDLTMGYLVFSTFSRAKIWNPSDINNLLIISNSIADALIKSEAEQQLLESETRYKQLSESIPVGIFQCEMEELKLFRFTYVSDRIEEFVNIPVNEVLTRPEKILHRVKSGYKKRLLLNFLKSFRDYSLFTSTFEIEKNNEVLWIETRAYPEKQSSGSIRWNGVFIDVTEKIMAGKVLEKAKQEAEAANRAKSEFVANMSHEIRTPLNGIIGFTELLKKTPLSAVQQRYVNNVHLSGHSLLRIINDILDLSKIESGKLDIEIIPARISDLLEQSIDTVRYQALKNDIKLVLDVPDDLPAVIFTDSNRLKQVLLNILGNAVKFTKAGEVELKVRFKPEGKEYGKFFFSVRDTGIGITPEQGKKLFKAFSQADSSITREFGGTGLGLIISNLILEKLGSQIEYESEYGEGSRFFFSLKTKYEFKDESLPEPSRIDFGFEKMSHQVGVVEELSGSQINKNPSILLAEDVEMNMELLKNMIMKMLPEAIFFEAFNGEEAVDLFTQNEIDLVLMDIQMPVLDGVDAAKIIREKEVVGSKQTPIVAITAGVLQHEKERALAAGVNDFLTKPLNSSAMMAVFKKYLSITEEVKIEYPGISDEIDSHFNRKALLERIRYNQILYQKIIANLPEQLRTYINRLSEAIEKRDLFETETISHSLKGLALNMELNKMSDLAEKILTEKGLNDQEKVVILEEIKKEYSFIIQKLNSEPKE</sequence>
<evidence type="ECO:0000256" key="8">
    <source>
        <dbReference type="ARBA" id="ARBA00022741"/>
    </source>
</evidence>
<evidence type="ECO:0000256" key="9">
    <source>
        <dbReference type="ARBA" id="ARBA00022777"/>
    </source>
</evidence>
<dbReference type="SMART" id="SM00388">
    <property type="entry name" value="HisKA"/>
    <property type="match status" value="1"/>
</dbReference>
<feature type="domain" description="Response regulatory" evidence="18">
    <location>
        <begin position="880"/>
        <end position="1000"/>
    </location>
</feature>
<evidence type="ECO:0000259" key="17">
    <source>
        <dbReference type="PROSITE" id="PS50109"/>
    </source>
</evidence>
<dbReference type="STRING" id="889453.SAMN03080601_01650"/>
<dbReference type="CDD" id="cd00082">
    <property type="entry name" value="HisKA"/>
    <property type="match status" value="1"/>
</dbReference>
<keyword evidence="7" id="KW-0812">Transmembrane</keyword>
<dbReference type="RefSeq" id="WP_079557407.1">
    <property type="nucleotide sequence ID" value="NZ_CP021904.1"/>
</dbReference>
<evidence type="ECO:0000256" key="14">
    <source>
        <dbReference type="ARBA" id="ARBA00023306"/>
    </source>
</evidence>
<evidence type="ECO:0000256" key="7">
    <source>
        <dbReference type="ARBA" id="ARBA00022692"/>
    </source>
</evidence>
<evidence type="ECO:0000259" key="18">
    <source>
        <dbReference type="PROSITE" id="PS50110"/>
    </source>
</evidence>
<feature type="domain" description="Histidine kinase" evidence="17">
    <location>
        <begin position="619"/>
        <end position="840"/>
    </location>
</feature>
<protein>
    <recommendedName>
        <fullName evidence="3">histidine kinase</fullName>
        <ecNumber evidence="3">2.7.13.3</ecNumber>
    </recommendedName>
</protein>
<dbReference type="InterPro" id="IPR001789">
    <property type="entry name" value="Sig_transdc_resp-reg_receiver"/>
</dbReference>
<reference evidence="21 22" key="1">
    <citation type="submission" date="2017-02" db="EMBL/GenBank/DDBJ databases">
        <authorList>
            <person name="Peterson S.W."/>
        </authorList>
    </citation>
    <scope>NUCLEOTIDE SEQUENCE [LARGE SCALE GENOMIC DNA]</scope>
    <source>
        <strain evidence="21 22">DSM 24412</strain>
    </source>
</reference>
<dbReference type="Gene3D" id="3.30.565.10">
    <property type="entry name" value="Histidine kinase-like ATPase, C-terminal domain"/>
    <property type="match status" value="1"/>
</dbReference>
<dbReference type="FunFam" id="1.10.287.130:FF:000038">
    <property type="entry name" value="Sensory transduction histidine kinase"/>
    <property type="match status" value="1"/>
</dbReference>
<dbReference type="OrthoDB" id="1046984at2"/>
<dbReference type="SMART" id="SM00387">
    <property type="entry name" value="HATPase_c"/>
    <property type="match status" value="1"/>
</dbReference>
<dbReference type="InterPro" id="IPR011006">
    <property type="entry name" value="CheY-like_superfamily"/>
</dbReference>
<dbReference type="AlphaFoldDB" id="A0A1T5FPQ2"/>
<evidence type="ECO:0000259" key="20">
    <source>
        <dbReference type="PROSITE" id="PS50894"/>
    </source>
</evidence>